<evidence type="ECO:0000313" key="2">
    <source>
        <dbReference type="Proteomes" id="UP000710385"/>
    </source>
</evidence>
<protein>
    <submittedName>
        <fullName evidence="1">Uncharacterized protein</fullName>
    </submittedName>
</protein>
<proteinExistence type="predicted"/>
<name>A0A928Y6C4_UNCKA</name>
<sequence length="152" mass="17495">MNLENTEKLLTAYPLLYRELRDRCFECGDGWFCLVWQLSAEIESAAYLEGIQKTIDTWPSINILKQKAGTLRVQFDNVASEHIEALITKAYEQAMETCELCGAPAQLDRKRELGKWVETLCESCRKAHRSPPHPKDNTKLPIWAIDQNNKLK</sequence>
<accession>A0A928Y6C4</accession>
<comment type="caution">
    <text evidence="1">The sequence shown here is derived from an EMBL/GenBank/DDBJ whole genome shotgun (WGS) entry which is preliminary data.</text>
</comment>
<dbReference type="AlphaFoldDB" id="A0A928Y6C4"/>
<reference evidence="1" key="1">
    <citation type="submission" date="2020-05" db="EMBL/GenBank/DDBJ databases">
        <title>High-Quality Genomes of Partial-Nitritation/Anammox System by Hierarchical Clustering Based Hybrid Assembly.</title>
        <authorList>
            <person name="Liu L."/>
            <person name="Wang Y."/>
            <person name="Che Y."/>
            <person name="Chen Y."/>
            <person name="Xia Y."/>
            <person name="Luo R."/>
            <person name="Cheng S.H."/>
            <person name="Zheng C."/>
            <person name="Zhang T."/>
        </authorList>
    </citation>
    <scope>NUCLEOTIDE SEQUENCE</scope>
    <source>
        <strain evidence="1">H1_PAT1</strain>
    </source>
</reference>
<dbReference type="EMBL" id="JABTTY010000003">
    <property type="protein sequence ID" value="MBE7525998.1"/>
    <property type="molecule type" value="Genomic_DNA"/>
</dbReference>
<dbReference type="Proteomes" id="UP000710385">
    <property type="component" value="Unassembled WGS sequence"/>
</dbReference>
<evidence type="ECO:0000313" key="1">
    <source>
        <dbReference type="EMBL" id="MBE7525998.1"/>
    </source>
</evidence>
<organism evidence="1 2">
    <name type="scientific">candidate division WWE3 bacterium</name>
    <dbReference type="NCBI Taxonomy" id="2053526"/>
    <lineage>
        <taxon>Bacteria</taxon>
        <taxon>Katanobacteria</taxon>
    </lineage>
</organism>
<gene>
    <name evidence="1" type="ORF">HS096_07040</name>
</gene>